<evidence type="ECO:0000259" key="2">
    <source>
        <dbReference type="PROSITE" id="PS00028"/>
    </source>
</evidence>
<dbReference type="OrthoDB" id="3199698at2759"/>
<name>A0A067PHS8_9AGAM</name>
<gene>
    <name evidence="3" type="ORF">JAAARDRAFT_211946</name>
</gene>
<dbReference type="AlphaFoldDB" id="A0A067PHS8"/>
<dbReference type="HOGENOM" id="CLU_006344_1_0_1"/>
<proteinExistence type="predicted"/>
<dbReference type="PROSITE" id="PS00028">
    <property type="entry name" value="ZINC_FINGER_C2H2_1"/>
    <property type="match status" value="1"/>
</dbReference>
<feature type="region of interest" description="Disordered" evidence="1">
    <location>
        <begin position="25"/>
        <end position="46"/>
    </location>
</feature>
<keyword evidence="4" id="KW-1185">Reference proteome</keyword>
<dbReference type="InterPro" id="IPR041078">
    <property type="entry name" value="Plavaka"/>
</dbReference>
<dbReference type="InParanoid" id="A0A067PHS8"/>
<reference evidence="4" key="1">
    <citation type="journal article" date="2014" name="Proc. Natl. Acad. Sci. U.S.A.">
        <title>Extensive sampling of basidiomycete genomes demonstrates inadequacy of the white-rot/brown-rot paradigm for wood decay fungi.</title>
        <authorList>
            <person name="Riley R."/>
            <person name="Salamov A.A."/>
            <person name="Brown D.W."/>
            <person name="Nagy L.G."/>
            <person name="Floudas D."/>
            <person name="Held B.W."/>
            <person name="Levasseur A."/>
            <person name="Lombard V."/>
            <person name="Morin E."/>
            <person name="Otillar R."/>
            <person name="Lindquist E.A."/>
            <person name="Sun H."/>
            <person name="LaButti K.M."/>
            <person name="Schmutz J."/>
            <person name="Jabbour D."/>
            <person name="Luo H."/>
            <person name="Baker S.E."/>
            <person name="Pisabarro A.G."/>
            <person name="Walton J.D."/>
            <person name="Blanchette R.A."/>
            <person name="Henrissat B."/>
            <person name="Martin F."/>
            <person name="Cullen D."/>
            <person name="Hibbett D.S."/>
            <person name="Grigoriev I.V."/>
        </authorList>
    </citation>
    <scope>NUCLEOTIDE SEQUENCE [LARGE SCALE GENOMIC DNA]</scope>
    <source>
        <strain evidence="4">MUCL 33604</strain>
    </source>
</reference>
<sequence length="897" mass="101628">MSFPCPQCPRVLKSDGGRTQHLNTMHREITPPQGNDENDPEDSFTYHYHPKLTARKCNQDGAFLPNDAPPPPPPAADANINHDNPFHPFEDRIEFDFANLHFVEAQTSAGVINKSLNTWAASFRRFDASSPWKNTAELYAMIDGIQHGSAPWKVHMIRYQGPLPAGTPPKWMTETYELCMRDARLVLQNQLMTQSFKKEQNKVAYCQFNKAGKRVYSSLMSADFAWSQSDIIAKDPQTHGAMFVPIVAGSDKTTCSVATGHQEYHPVYMSPGNLTNTARRGHSNSVLPVAFLPIPKTSKKHRRKPAYQKFCRQMYHACLARVFHPLKNWMTTLEVVCCADGHFRCAIYGLGPYIADYPEQVWLCGIVQGWCPKCNAQPDNLDDPDAQRRTAAKTEYYISIFDPGVLWDDFGIRADVVPFTHGFSRADIHQLISPDLLHQVIKGTFKDHIVAWVNEYLVLAHGESGAFQIIEDIDRRIAAVPAFPGLRRFPDGRDFTQWTGDDSKALMKVYLPAITGHVPDAMVKCLAAFLDFCYIAQRNSLDSTALEELDQTLSRFHVHRQIFIDTGVREDDISLPRQHALKHYIRGIRLFGAPNGLSLRQMLRTNERMDKMAALRQVLDKKGLMEGSTLWFTERILEGYEPEPRDSEDEDDADEGEENGPVDGPKVMSFVELAHTAERGYPKRLRELAVHINQPSLIPLLRRFLYDQLYPDSGLPSSDVPLEQCPGFHGRVHVYHSAVARFYAPSDICGAGGMYRERIRSNPNWRGEYARYDTVFVETVAGVAGMQGMVVSRVKLFFAFSYDGKRYPCALVEWFQLVGDEPNEVTGMWVVKPEYLGNGRRSMAVVHLDCLARSAHLIGAYGSGFLPEDFHFSFTLDAFRSFYVNTYGDHHLHQFVF</sequence>
<evidence type="ECO:0000313" key="4">
    <source>
        <dbReference type="Proteomes" id="UP000027265"/>
    </source>
</evidence>
<evidence type="ECO:0000256" key="1">
    <source>
        <dbReference type="SAM" id="MobiDB-lite"/>
    </source>
</evidence>
<evidence type="ECO:0000313" key="3">
    <source>
        <dbReference type="EMBL" id="KDQ50016.1"/>
    </source>
</evidence>
<feature type="compositionally biased region" description="Acidic residues" evidence="1">
    <location>
        <begin position="646"/>
        <end position="660"/>
    </location>
</feature>
<dbReference type="InterPro" id="IPR013087">
    <property type="entry name" value="Znf_C2H2_type"/>
</dbReference>
<protein>
    <recommendedName>
        <fullName evidence="2">C2H2-type domain-containing protein</fullName>
    </recommendedName>
</protein>
<dbReference type="Proteomes" id="UP000027265">
    <property type="component" value="Unassembled WGS sequence"/>
</dbReference>
<feature type="region of interest" description="Disordered" evidence="1">
    <location>
        <begin position="59"/>
        <end position="85"/>
    </location>
</feature>
<dbReference type="Pfam" id="PF18759">
    <property type="entry name" value="Plavaka"/>
    <property type="match status" value="1"/>
</dbReference>
<accession>A0A067PHS8</accession>
<feature type="region of interest" description="Disordered" evidence="1">
    <location>
        <begin position="641"/>
        <end position="666"/>
    </location>
</feature>
<feature type="domain" description="C2H2-type" evidence="2">
    <location>
        <begin position="5"/>
        <end position="26"/>
    </location>
</feature>
<organism evidence="3 4">
    <name type="scientific">Jaapia argillacea MUCL 33604</name>
    <dbReference type="NCBI Taxonomy" id="933084"/>
    <lineage>
        <taxon>Eukaryota</taxon>
        <taxon>Fungi</taxon>
        <taxon>Dikarya</taxon>
        <taxon>Basidiomycota</taxon>
        <taxon>Agaricomycotina</taxon>
        <taxon>Agaricomycetes</taxon>
        <taxon>Agaricomycetidae</taxon>
        <taxon>Jaapiales</taxon>
        <taxon>Jaapiaceae</taxon>
        <taxon>Jaapia</taxon>
    </lineage>
</organism>
<dbReference type="STRING" id="933084.A0A067PHS8"/>
<dbReference type="EMBL" id="KL197768">
    <property type="protein sequence ID" value="KDQ50016.1"/>
    <property type="molecule type" value="Genomic_DNA"/>
</dbReference>